<sequence length="67" mass="7896">MKRFIEMVSPFISMRLRSPNVWEFLLLNLFLLVDGYLVCKHLLVSPISSELWKEFEKITPNVDLNGQ</sequence>
<accession>A0AA88VF77</accession>
<dbReference type="Pfam" id="PF05695">
    <property type="entry name" value="Ycf2"/>
    <property type="match status" value="1"/>
</dbReference>
<feature type="transmembrane region" description="Helical" evidence="1">
    <location>
        <begin position="21"/>
        <end position="43"/>
    </location>
</feature>
<dbReference type="AlphaFoldDB" id="A0AA88VF77"/>
<dbReference type="InterPro" id="IPR056777">
    <property type="entry name" value="Ycf2_N"/>
</dbReference>
<dbReference type="Proteomes" id="UP001188597">
    <property type="component" value="Unassembled WGS sequence"/>
</dbReference>
<feature type="domain" description="Ycf2 N-terminal" evidence="2">
    <location>
        <begin position="9"/>
        <end position="59"/>
    </location>
</feature>
<comment type="caution">
    <text evidence="3">The sequence shown here is derived from an EMBL/GenBank/DDBJ whole genome shotgun (WGS) entry which is preliminary data.</text>
</comment>
<evidence type="ECO:0000256" key="1">
    <source>
        <dbReference type="SAM" id="Phobius"/>
    </source>
</evidence>
<evidence type="ECO:0000313" key="3">
    <source>
        <dbReference type="EMBL" id="KAK3007766.1"/>
    </source>
</evidence>
<keyword evidence="4" id="KW-1185">Reference proteome</keyword>
<keyword evidence="1" id="KW-1133">Transmembrane helix</keyword>
<keyword evidence="1" id="KW-0472">Membrane</keyword>
<dbReference type="EMBL" id="JAVXUP010001826">
    <property type="protein sequence ID" value="KAK3007766.1"/>
    <property type="molecule type" value="Genomic_DNA"/>
</dbReference>
<reference evidence="3" key="1">
    <citation type="submission" date="2022-12" db="EMBL/GenBank/DDBJ databases">
        <title>Draft genome assemblies for two species of Escallonia (Escalloniales).</title>
        <authorList>
            <person name="Chanderbali A."/>
            <person name="Dervinis C."/>
            <person name="Anghel I."/>
            <person name="Soltis D."/>
            <person name="Soltis P."/>
            <person name="Zapata F."/>
        </authorList>
    </citation>
    <scope>NUCLEOTIDE SEQUENCE</scope>
    <source>
        <strain evidence="3">UCBG64.0493</strain>
        <tissue evidence="3">Leaf</tissue>
    </source>
</reference>
<proteinExistence type="predicted"/>
<evidence type="ECO:0000259" key="2">
    <source>
        <dbReference type="Pfam" id="PF05695"/>
    </source>
</evidence>
<protein>
    <recommendedName>
        <fullName evidence="2">Ycf2 N-terminal domain-containing protein</fullName>
    </recommendedName>
</protein>
<gene>
    <name evidence="3" type="ORF">RJ639_015453</name>
</gene>
<organism evidence="3 4">
    <name type="scientific">Escallonia herrerae</name>
    <dbReference type="NCBI Taxonomy" id="1293975"/>
    <lineage>
        <taxon>Eukaryota</taxon>
        <taxon>Viridiplantae</taxon>
        <taxon>Streptophyta</taxon>
        <taxon>Embryophyta</taxon>
        <taxon>Tracheophyta</taxon>
        <taxon>Spermatophyta</taxon>
        <taxon>Magnoliopsida</taxon>
        <taxon>eudicotyledons</taxon>
        <taxon>Gunneridae</taxon>
        <taxon>Pentapetalae</taxon>
        <taxon>asterids</taxon>
        <taxon>campanulids</taxon>
        <taxon>Escalloniales</taxon>
        <taxon>Escalloniaceae</taxon>
        <taxon>Escallonia</taxon>
    </lineage>
</organism>
<evidence type="ECO:0000313" key="4">
    <source>
        <dbReference type="Proteomes" id="UP001188597"/>
    </source>
</evidence>
<name>A0AA88VF77_9ASTE</name>
<keyword evidence="1" id="KW-0812">Transmembrane</keyword>